<protein>
    <submittedName>
        <fullName evidence="2">Glutaredoxin domain-containing protein</fullName>
    </submittedName>
</protein>
<organism evidence="1 2">
    <name type="scientific">Syphacia muris</name>
    <dbReference type="NCBI Taxonomy" id="451379"/>
    <lineage>
        <taxon>Eukaryota</taxon>
        <taxon>Metazoa</taxon>
        <taxon>Ecdysozoa</taxon>
        <taxon>Nematoda</taxon>
        <taxon>Chromadorea</taxon>
        <taxon>Rhabditida</taxon>
        <taxon>Spirurina</taxon>
        <taxon>Oxyuridomorpha</taxon>
        <taxon>Oxyuroidea</taxon>
        <taxon>Oxyuridae</taxon>
        <taxon>Syphacia</taxon>
    </lineage>
</organism>
<dbReference type="AlphaFoldDB" id="A0A0N5ATP7"/>
<name>A0A0N5ATP7_9BILA</name>
<dbReference type="Proteomes" id="UP000046393">
    <property type="component" value="Unplaced"/>
</dbReference>
<reference evidence="2" key="1">
    <citation type="submission" date="2017-02" db="UniProtKB">
        <authorList>
            <consortium name="WormBaseParasite"/>
        </authorList>
    </citation>
    <scope>IDENTIFICATION</scope>
</reference>
<sequence length="212" mass="23583">MTEAIRQTIGPLLRAQLEQLSSIKRDKTANAEKVADFLEEAKRLHDLLEFNADIKKAEEYLRSRCEKKEVNGSGDNTLGVTVDLDSLEEIVGEKLPQNTVDKVCAKKEISPAWSTNHEVARDLRLLLRPSSKTKTLTFVSQSSISLKCRETNTAILSKYGVDKIEVKVIECFSDTLPSIDFDVTSGVENANKSVLKGKLGILIRSDNFLAML</sequence>
<dbReference type="WBParaSite" id="SMUV_0000821201-mRNA-1">
    <property type="protein sequence ID" value="SMUV_0000821201-mRNA-1"/>
    <property type="gene ID" value="SMUV_0000821201"/>
</dbReference>
<proteinExistence type="predicted"/>
<evidence type="ECO:0000313" key="2">
    <source>
        <dbReference type="WBParaSite" id="SMUV_0000821201-mRNA-1"/>
    </source>
</evidence>
<evidence type="ECO:0000313" key="1">
    <source>
        <dbReference type="Proteomes" id="UP000046393"/>
    </source>
</evidence>
<keyword evidence="1" id="KW-1185">Reference proteome</keyword>
<accession>A0A0N5ATP7</accession>